<dbReference type="CDD" id="cd12253">
    <property type="entry name" value="RRM_PIN4_like"/>
    <property type="match status" value="1"/>
</dbReference>
<organism evidence="10 11">
    <name type="scientific">Trichomonascus ciferrii</name>
    <dbReference type="NCBI Taxonomy" id="44093"/>
    <lineage>
        <taxon>Eukaryota</taxon>
        <taxon>Fungi</taxon>
        <taxon>Dikarya</taxon>
        <taxon>Ascomycota</taxon>
        <taxon>Saccharomycotina</taxon>
        <taxon>Dipodascomycetes</taxon>
        <taxon>Dipodascales</taxon>
        <taxon>Trichomonascaceae</taxon>
        <taxon>Trichomonascus</taxon>
        <taxon>Trichomonascus ciferrii complex</taxon>
    </lineage>
</organism>
<feature type="domain" description="RRM" evidence="9">
    <location>
        <begin position="176"/>
        <end position="254"/>
    </location>
</feature>
<evidence type="ECO:0000256" key="8">
    <source>
        <dbReference type="SAM" id="MobiDB-lite"/>
    </source>
</evidence>
<dbReference type="GO" id="GO:0071014">
    <property type="term" value="C:post-mRNA release spliceosomal complex"/>
    <property type="evidence" value="ECO:0007669"/>
    <property type="project" value="UniProtKB-ARBA"/>
</dbReference>
<feature type="compositionally biased region" description="Low complexity" evidence="8">
    <location>
        <begin position="433"/>
        <end position="442"/>
    </location>
</feature>
<comment type="subunit">
    <text evidence="6">Interacts with csx1.</text>
</comment>
<evidence type="ECO:0000313" key="11">
    <source>
        <dbReference type="Proteomes" id="UP000761534"/>
    </source>
</evidence>
<evidence type="ECO:0000256" key="4">
    <source>
        <dbReference type="ARBA" id="ARBA00022884"/>
    </source>
</evidence>
<feature type="compositionally biased region" description="Basic and acidic residues" evidence="8">
    <location>
        <begin position="262"/>
        <end position="279"/>
    </location>
</feature>
<dbReference type="VEuPathDB" id="FungiDB:TRICI_005599"/>
<protein>
    <recommendedName>
        <fullName evidence="9">RRM domain-containing protein</fullName>
    </recommendedName>
</protein>
<dbReference type="GO" id="GO:0005737">
    <property type="term" value="C:cytoplasm"/>
    <property type="evidence" value="ECO:0007669"/>
    <property type="project" value="UniProtKB-SubCell"/>
</dbReference>
<dbReference type="PROSITE" id="PS50102">
    <property type="entry name" value="RRM"/>
    <property type="match status" value="1"/>
</dbReference>
<dbReference type="SMART" id="SM00360">
    <property type="entry name" value="RRM"/>
    <property type="match status" value="1"/>
</dbReference>
<feature type="compositionally biased region" description="Low complexity" evidence="8">
    <location>
        <begin position="152"/>
        <end position="168"/>
    </location>
</feature>
<feature type="compositionally biased region" description="Low complexity" evidence="8">
    <location>
        <begin position="318"/>
        <end position="348"/>
    </location>
</feature>
<feature type="region of interest" description="Disordered" evidence="8">
    <location>
        <begin position="1"/>
        <end position="70"/>
    </location>
</feature>
<comment type="subcellular location">
    <subcellularLocation>
        <location evidence="1">Cytoplasm</location>
    </subcellularLocation>
</comment>
<dbReference type="PANTHER" id="PTHR23003">
    <property type="entry name" value="RNA RECOGNITION MOTIF RRM DOMAIN CONTAINING PROTEIN"/>
    <property type="match status" value="1"/>
</dbReference>
<dbReference type="Pfam" id="PF00076">
    <property type="entry name" value="RRM_1"/>
    <property type="match status" value="1"/>
</dbReference>
<feature type="compositionally biased region" description="Low complexity" evidence="8">
    <location>
        <begin position="497"/>
        <end position="506"/>
    </location>
</feature>
<dbReference type="AlphaFoldDB" id="A0A642UTV0"/>
<evidence type="ECO:0000259" key="9">
    <source>
        <dbReference type="PROSITE" id="PS50102"/>
    </source>
</evidence>
<dbReference type="SUPFAM" id="SSF54928">
    <property type="entry name" value="RNA-binding domain, RBD"/>
    <property type="match status" value="1"/>
</dbReference>
<keyword evidence="11" id="KW-1185">Reference proteome</keyword>
<dbReference type="InterPro" id="IPR012677">
    <property type="entry name" value="Nucleotide-bd_a/b_plait_sf"/>
</dbReference>
<evidence type="ECO:0000256" key="5">
    <source>
        <dbReference type="ARBA" id="ARBA00055199"/>
    </source>
</evidence>
<dbReference type="InterPro" id="IPR000504">
    <property type="entry name" value="RRM_dom"/>
</dbReference>
<dbReference type="InterPro" id="IPR035979">
    <property type="entry name" value="RBD_domain_sf"/>
</dbReference>
<comment type="caution">
    <text evidence="10">The sequence shown here is derived from an EMBL/GenBank/DDBJ whole genome shotgun (WGS) entry which is preliminary data.</text>
</comment>
<dbReference type="InterPro" id="IPR050374">
    <property type="entry name" value="RRT5_SRSF_SR"/>
</dbReference>
<evidence type="ECO:0000256" key="3">
    <source>
        <dbReference type="ARBA" id="ARBA00022553"/>
    </source>
</evidence>
<feature type="region of interest" description="Disordered" evidence="8">
    <location>
        <begin position="420"/>
        <end position="472"/>
    </location>
</feature>
<feature type="region of interest" description="Disordered" evidence="8">
    <location>
        <begin position="489"/>
        <end position="520"/>
    </location>
</feature>
<evidence type="ECO:0000313" key="10">
    <source>
        <dbReference type="EMBL" id="KAA8904149.1"/>
    </source>
</evidence>
<keyword evidence="4 7" id="KW-0694">RNA-binding</keyword>
<feature type="region of interest" description="Disordered" evidence="8">
    <location>
        <begin position="592"/>
        <end position="644"/>
    </location>
</feature>
<dbReference type="OrthoDB" id="434258at2759"/>
<gene>
    <name evidence="10" type="ORF">TRICI_005599</name>
</gene>
<proteinExistence type="predicted"/>
<feature type="region of interest" description="Disordered" evidence="8">
    <location>
        <begin position="534"/>
        <end position="554"/>
    </location>
</feature>
<evidence type="ECO:0000256" key="2">
    <source>
        <dbReference type="ARBA" id="ARBA00022490"/>
    </source>
</evidence>
<accession>A0A642UTV0</accession>
<keyword evidence="3" id="KW-0597">Phosphoprotein</keyword>
<feature type="region of interest" description="Disordered" evidence="8">
    <location>
        <begin position="262"/>
        <end position="357"/>
    </location>
</feature>
<reference evidence="10" key="1">
    <citation type="journal article" date="2019" name="G3 (Bethesda)">
        <title>Genome Assemblies of Two Rare Opportunistic Yeast Pathogens: Diutina rugosa (syn. Candida rugosa) and Trichomonascus ciferrii (syn. Candida ciferrii).</title>
        <authorList>
            <person name="Mixao V."/>
            <person name="Saus E."/>
            <person name="Hansen A.P."/>
            <person name="Lass-Florl C."/>
            <person name="Gabaldon T."/>
        </authorList>
    </citation>
    <scope>NUCLEOTIDE SEQUENCE</scope>
    <source>
        <strain evidence="10">CBS 4856</strain>
    </source>
</reference>
<dbReference type="PANTHER" id="PTHR23003:SF17">
    <property type="entry name" value="RNA-BINDING PROTEIN PIN4"/>
    <property type="match status" value="1"/>
</dbReference>
<feature type="region of interest" description="Disordered" evidence="8">
    <location>
        <begin position="110"/>
        <end position="169"/>
    </location>
</feature>
<feature type="compositionally biased region" description="Polar residues" evidence="8">
    <location>
        <begin position="110"/>
        <end position="128"/>
    </location>
</feature>
<dbReference type="Proteomes" id="UP000761534">
    <property type="component" value="Unassembled WGS sequence"/>
</dbReference>
<dbReference type="FunFam" id="3.30.70.330:FF:000183">
    <property type="entry name" value="R3H domain containing protein"/>
    <property type="match status" value="1"/>
</dbReference>
<dbReference type="EMBL" id="SWFS01000434">
    <property type="protein sequence ID" value="KAA8904149.1"/>
    <property type="molecule type" value="Genomic_DNA"/>
</dbReference>
<evidence type="ECO:0000256" key="6">
    <source>
        <dbReference type="ARBA" id="ARBA00062407"/>
    </source>
</evidence>
<feature type="compositionally biased region" description="Basic residues" evidence="8">
    <location>
        <begin position="300"/>
        <end position="317"/>
    </location>
</feature>
<feature type="compositionally biased region" description="Low complexity" evidence="8">
    <location>
        <begin position="457"/>
        <end position="472"/>
    </location>
</feature>
<dbReference type="Gene3D" id="3.30.70.330">
    <property type="match status" value="1"/>
</dbReference>
<comment type="function">
    <text evidence="5">Regulates global gene expression after oxidative stress. Interacts and stabilizes mRNAs and may regulate their transition between different cytoplasmic components after oxidative stress.</text>
</comment>
<keyword evidence="2" id="KW-0963">Cytoplasm</keyword>
<feature type="compositionally biased region" description="Low complexity" evidence="8">
    <location>
        <begin position="594"/>
        <end position="644"/>
    </location>
</feature>
<evidence type="ECO:0000256" key="7">
    <source>
        <dbReference type="PROSITE-ProRule" id="PRU00176"/>
    </source>
</evidence>
<sequence length="644" mass="68136">MTESSTKSSPYLAAANSAIRPTSTGSSASSTSSATAKQQQQPQPAPPPATNAWSPGAIGSTAGGPNVRRAQSRHFDAFGGGQQQAPVPPAQHHYTYFDDSSWAGQVNKMSTSPLLNQPKPATTTSPSGMTVAPVPAVNPWLENRQPASRQASISSTVSEKKSTSSNNSADEELIPTAIVIKNIPFAIKKEQLLDVMTSLGLPLPYAFNYHFDNGVFRGLAFANFTTPEETATVINNLNGKEIGGRKLRVEYKKMLPLAERERIEREKRERRGQLEEQHRGPPNGGNNGGNSNSNNSNKATGHHHSSSGNNSHHHHSNNGHIQQQQQQQQQQQNGGGAPTAIPTPAAAPAGGGASAKVDLNDPETLEFYSQLLLFKDDRTRFDFMFPAGLNQNQRRTVLLLCNQLGLVFVGQDKASGSILISKQQAPPPPPPALSSGGASTASAPPPPPPGLFESTAQPLYHPQPQHHPPQQLRGTKSFADIRAHGLNYPYQISAPGTPTGSPFFPSHTPPPTGNTASSANANSTIAPLTWSLQQQRSGNGGFPQQQPQHHHHQHSQFLNNVFADSGNTNSSINSLNDSFASLMSLGGTPLSRVPSSMNSNSATAPSNASSTSPVSLQDAGVIGSHSHSKSSGGSGVVDVNNDDD</sequence>
<dbReference type="InterPro" id="IPR034186">
    <property type="entry name" value="PIN4-like_RRM"/>
</dbReference>
<evidence type="ECO:0000256" key="1">
    <source>
        <dbReference type="ARBA" id="ARBA00004496"/>
    </source>
</evidence>
<feature type="compositionally biased region" description="Low complexity" evidence="8">
    <location>
        <begin position="22"/>
        <end position="42"/>
    </location>
</feature>
<name>A0A642UTV0_9ASCO</name>
<dbReference type="GO" id="GO:0003729">
    <property type="term" value="F:mRNA binding"/>
    <property type="evidence" value="ECO:0007669"/>
    <property type="project" value="TreeGrafter"/>
</dbReference>